<evidence type="ECO:0000256" key="1">
    <source>
        <dbReference type="SAM" id="Phobius"/>
    </source>
</evidence>
<keyword evidence="1" id="KW-0812">Transmembrane</keyword>
<evidence type="ECO:0008006" key="4">
    <source>
        <dbReference type="Google" id="ProtNLM"/>
    </source>
</evidence>
<feature type="transmembrane region" description="Helical" evidence="1">
    <location>
        <begin position="40"/>
        <end position="60"/>
    </location>
</feature>
<gene>
    <name evidence="2" type="ORF">SAMN04487950_2131</name>
</gene>
<dbReference type="Proteomes" id="UP000199607">
    <property type="component" value="Unassembled WGS sequence"/>
</dbReference>
<keyword evidence="1" id="KW-1133">Transmembrane helix</keyword>
<organism evidence="2 3">
    <name type="scientific">Halogranum rubrum</name>
    <dbReference type="NCBI Taxonomy" id="553466"/>
    <lineage>
        <taxon>Archaea</taxon>
        <taxon>Methanobacteriati</taxon>
        <taxon>Methanobacteriota</taxon>
        <taxon>Stenosarchaea group</taxon>
        <taxon>Halobacteria</taxon>
        <taxon>Halobacteriales</taxon>
        <taxon>Haloferacaceae</taxon>
    </lineage>
</organism>
<dbReference type="AlphaFoldDB" id="A0A1I4EI63"/>
<keyword evidence="1" id="KW-0472">Membrane</keyword>
<proteinExistence type="predicted"/>
<protein>
    <recommendedName>
        <fullName evidence="4">PH domain-containing protein</fullName>
    </recommendedName>
</protein>
<keyword evidence="3" id="KW-1185">Reference proteome</keyword>
<dbReference type="EMBL" id="FOTC01000002">
    <property type="protein sequence ID" value="SFL04257.1"/>
    <property type="molecule type" value="Genomic_DNA"/>
</dbReference>
<evidence type="ECO:0000313" key="2">
    <source>
        <dbReference type="EMBL" id="SFL04257.1"/>
    </source>
</evidence>
<dbReference type="STRING" id="553466.SAMN04487950_2131"/>
<feature type="transmembrane region" description="Helical" evidence="1">
    <location>
        <begin position="17"/>
        <end position="34"/>
    </location>
</feature>
<evidence type="ECO:0000313" key="3">
    <source>
        <dbReference type="Proteomes" id="UP000199607"/>
    </source>
</evidence>
<sequence>MSTEAVYREVQRFRRPTLWVVVVATALVFLAFGVSEATTLAGQLLCLLTAVGLVAGFAAMRLTTEVTNEGVVVSFPPFRVTQHIPFEEIQRVERHVYHPATPLGHWGIHVGLGDQRSFNIGGNEGVELVYGENQRLVVGSTQPSELVDVIRRMQRQERSFE</sequence>
<reference evidence="3" key="1">
    <citation type="submission" date="2016-10" db="EMBL/GenBank/DDBJ databases">
        <authorList>
            <person name="Varghese N."/>
            <person name="Submissions S."/>
        </authorList>
    </citation>
    <scope>NUCLEOTIDE SEQUENCE [LARGE SCALE GENOMIC DNA]</scope>
    <source>
        <strain evidence="3">CGMCC 1.7738</strain>
    </source>
</reference>
<dbReference type="RefSeq" id="WP_089869176.1">
    <property type="nucleotide sequence ID" value="NZ_FOTC01000002.1"/>
</dbReference>
<name>A0A1I4EI63_9EURY</name>
<accession>A0A1I4EI63</accession>